<dbReference type="PANTHER" id="PTHR40588:SF1">
    <property type="entry name" value="MRNA INTERFERASE TOXIN YAFQ"/>
    <property type="match status" value="1"/>
</dbReference>
<organism evidence="3 4">
    <name type="scientific">Haemophilus haemolyticus</name>
    <dbReference type="NCBI Taxonomy" id="726"/>
    <lineage>
        <taxon>Bacteria</taxon>
        <taxon>Pseudomonadati</taxon>
        <taxon>Pseudomonadota</taxon>
        <taxon>Gammaproteobacteria</taxon>
        <taxon>Pasteurellales</taxon>
        <taxon>Pasteurellaceae</taxon>
        <taxon>Haemophilus</taxon>
    </lineage>
</organism>
<dbReference type="InterPro" id="IPR007712">
    <property type="entry name" value="RelE/ParE_toxin"/>
</dbReference>
<gene>
    <name evidence="3" type="ORF">AAX18_04110</name>
</gene>
<dbReference type="PIRSF" id="PIRSF006156">
    <property type="entry name" value="YafQ"/>
    <property type="match status" value="1"/>
</dbReference>
<dbReference type="RefSeq" id="WP_005634750.1">
    <property type="nucleotide sequence ID" value="NZ_LCTK01000017.1"/>
</dbReference>
<reference evidence="3 4" key="1">
    <citation type="submission" date="2015-05" db="EMBL/GenBank/DDBJ databases">
        <title>Comparative analyses of the lipooligosaccharides from nottypeable Haemophilus influenzae and Haemophilus haemolyticus.</title>
        <authorList>
            <person name="Post D.M.B."/>
            <person name="Ketterer M.R."/>
            <person name="Coffin J.E."/>
            <person name="Reinders L.M."/>
            <person name="Munson R.S.Jr."/>
            <person name="Bair T.B."/>
            <person name="Murphy T.F."/>
            <person name="Foster E."/>
            <person name="Gibson B.W."/>
            <person name="Apicella M.A."/>
        </authorList>
    </citation>
    <scope>NUCLEOTIDE SEQUENCE [LARGE SCALE GENOMIC DNA]</scope>
    <source>
        <strain evidence="3 4">11P18</strain>
    </source>
</reference>
<sequence>MISVSGEYKREFKKHIPTIINSPEYIEVMYCLLNSLPLPEKYKDHALTGNWKGWRDCHIKNDLVLIYKVVGDEIRLARLNTHSEIFG</sequence>
<dbReference type="GO" id="GO:0004521">
    <property type="term" value="F:RNA endonuclease activity"/>
    <property type="evidence" value="ECO:0007669"/>
    <property type="project" value="TreeGrafter"/>
</dbReference>
<dbReference type="EMBL" id="LCTK01000017">
    <property type="protein sequence ID" value="KKZ58891.1"/>
    <property type="molecule type" value="Genomic_DNA"/>
</dbReference>
<evidence type="ECO:0000256" key="1">
    <source>
        <dbReference type="ARBA" id="ARBA00022649"/>
    </source>
</evidence>
<evidence type="ECO:0000313" key="4">
    <source>
        <dbReference type="Proteomes" id="UP000034750"/>
    </source>
</evidence>
<dbReference type="AlphaFoldDB" id="A0A0M3G9F1"/>
<dbReference type="PATRIC" id="fig|726.54.peg.825"/>
<dbReference type="Pfam" id="PF15738">
    <property type="entry name" value="YafQ_toxin"/>
    <property type="match status" value="1"/>
</dbReference>
<dbReference type="GO" id="GO:0006402">
    <property type="term" value="P:mRNA catabolic process"/>
    <property type="evidence" value="ECO:0007669"/>
    <property type="project" value="TreeGrafter"/>
</dbReference>
<keyword evidence="1" id="KW-1277">Toxin-antitoxin system</keyword>
<dbReference type="InterPro" id="IPR035093">
    <property type="entry name" value="RelE/ParE_toxin_dom_sf"/>
</dbReference>
<dbReference type="InterPro" id="IPR004386">
    <property type="entry name" value="Toxin_YafQ-like"/>
</dbReference>
<comment type="caution">
    <text evidence="3">The sequence shown here is derived from an EMBL/GenBank/DDBJ whole genome shotgun (WGS) entry which is preliminary data.</text>
</comment>
<accession>A0A0M3G9F1</accession>
<dbReference type="SUPFAM" id="SSF143011">
    <property type="entry name" value="RelE-like"/>
    <property type="match status" value="1"/>
</dbReference>
<evidence type="ECO:0000256" key="2">
    <source>
        <dbReference type="PIRSR" id="PIRSR006156-1"/>
    </source>
</evidence>
<dbReference type="PANTHER" id="PTHR40588">
    <property type="entry name" value="MRNA INTERFERASE TOXIN YAFQ"/>
    <property type="match status" value="1"/>
</dbReference>
<evidence type="ECO:0000313" key="3">
    <source>
        <dbReference type="EMBL" id="KKZ58891.1"/>
    </source>
</evidence>
<protein>
    <submittedName>
        <fullName evidence="3">Toxin RelE</fullName>
    </submittedName>
</protein>
<dbReference type="GO" id="GO:0006415">
    <property type="term" value="P:translational termination"/>
    <property type="evidence" value="ECO:0007669"/>
    <property type="project" value="TreeGrafter"/>
</dbReference>
<dbReference type="NCBIfam" id="TIGR02385">
    <property type="entry name" value="RelE_StbE"/>
    <property type="match status" value="1"/>
</dbReference>
<dbReference type="Gene3D" id="3.30.2310.20">
    <property type="entry name" value="RelE-like"/>
    <property type="match status" value="1"/>
</dbReference>
<dbReference type="Proteomes" id="UP000034750">
    <property type="component" value="Unassembled WGS sequence"/>
</dbReference>
<proteinExistence type="predicted"/>
<feature type="active site" description="Proton donor" evidence="2">
    <location>
        <position position="82"/>
    </location>
</feature>
<name>A0A0M3G9F1_HAEHA</name>
<dbReference type="NCBIfam" id="TIGR00053">
    <property type="entry name" value="YafQ family addiction module toxin"/>
    <property type="match status" value="1"/>
</dbReference>